<evidence type="ECO:0000256" key="8">
    <source>
        <dbReference type="PROSITE-ProRule" id="PRU00433"/>
    </source>
</evidence>
<dbReference type="GO" id="GO:0005506">
    <property type="term" value="F:iron ion binding"/>
    <property type="evidence" value="ECO:0007669"/>
    <property type="project" value="InterPro"/>
</dbReference>
<protein>
    <recommendedName>
        <fullName evidence="10">Cytochrome c domain-containing protein</fullName>
    </recommendedName>
</protein>
<keyword evidence="5 8" id="KW-0479">Metal-binding</keyword>
<evidence type="ECO:0000259" key="10">
    <source>
        <dbReference type="PROSITE" id="PS51007"/>
    </source>
</evidence>
<dbReference type="OrthoDB" id="9805828at2"/>
<keyword evidence="6" id="KW-0249">Electron transport</keyword>
<dbReference type="InterPro" id="IPR008168">
    <property type="entry name" value="Cyt_C_IC"/>
</dbReference>
<keyword evidence="12" id="KW-1185">Reference proteome</keyword>
<dbReference type="AlphaFoldDB" id="A0A6I4SSL4"/>
<dbReference type="InterPro" id="IPR009056">
    <property type="entry name" value="Cyt_c-like_dom"/>
</dbReference>
<organism evidence="11 12">
    <name type="scientific">Croceibacterium salegens</name>
    <dbReference type="NCBI Taxonomy" id="1737568"/>
    <lineage>
        <taxon>Bacteria</taxon>
        <taxon>Pseudomonadati</taxon>
        <taxon>Pseudomonadota</taxon>
        <taxon>Alphaproteobacteria</taxon>
        <taxon>Sphingomonadales</taxon>
        <taxon>Erythrobacteraceae</taxon>
        <taxon>Croceibacterium</taxon>
    </lineage>
</organism>
<dbReference type="GO" id="GO:0020037">
    <property type="term" value="F:heme binding"/>
    <property type="evidence" value="ECO:0007669"/>
    <property type="project" value="InterPro"/>
</dbReference>
<keyword evidence="4" id="KW-0679">Respiratory chain</keyword>
<dbReference type="Proteomes" id="UP000433652">
    <property type="component" value="Unassembled WGS sequence"/>
</dbReference>
<evidence type="ECO:0000256" key="3">
    <source>
        <dbReference type="ARBA" id="ARBA00022617"/>
    </source>
</evidence>
<evidence type="ECO:0000256" key="9">
    <source>
        <dbReference type="SAM" id="SignalP"/>
    </source>
</evidence>
<gene>
    <name evidence="11" type="ORF">GRI89_05150</name>
</gene>
<feature type="chain" id="PRO_5026231288" description="Cytochrome c domain-containing protein" evidence="9">
    <location>
        <begin position="38"/>
        <end position="129"/>
    </location>
</feature>
<reference evidence="11 12" key="1">
    <citation type="submission" date="2019-12" db="EMBL/GenBank/DDBJ databases">
        <title>Genomic-based taxomic classification of the family Erythrobacteraceae.</title>
        <authorList>
            <person name="Xu L."/>
        </authorList>
    </citation>
    <scope>NUCLEOTIDE SEQUENCE [LARGE SCALE GENOMIC DNA]</scope>
    <source>
        <strain evidence="11 12">MCCC 1K01500</strain>
    </source>
</reference>
<dbReference type="GO" id="GO:0009055">
    <property type="term" value="F:electron transfer activity"/>
    <property type="evidence" value="ECO:0007669"/>
    <property type="project" value="InterPro"/>
</dbReference>
<evidence type="ECO:0000313" key="11">
    <source>
        <dbReference type="EMBL" id="MXO58924.1"/>
    </source>
</evidence>
<dbReference type="Gene3D" id="1.10.760.10">
    <property type="entry name" value="Cytochrome c-like domain"/>
    <property type="match status" value="1"/>
</dbReference>
<dbReference type="PROSITE" id="PS51007">
    <property type="entry name" value="CYTC"/>
    <property type="match status" value="1"/>
</dbReference>
<evidence type="ECO:0000256" key="6">
    <source>
        <dbReference type="ARBA" id="ARBA00022982"/>
    </source>
</evidence>
<evidence type="ECO:0000313" key="12">
    <source>
        <dbReference type="Proteomes" id="UP000433652"/>
    </source>
</evidence>
<comment type="caution">
    <text evidence="11">The sequence shown here is derived from an EMBL/GenBank/DDBJ whole genome shotgun (WGS) entry which is preliminary data.</text>
</comment>
<feature type="domain" description="Cytochrome c" evidence="10">
    <location>
        <begin position="46"/>
        <end position="123"/>
    </location>
</feature>
<evidence type="ECO:0000256" key="2">
    <source>
        <dbReference type="ARBA" id="ARBA00022448"/>
    </source>
</evidence>
<evidence type="ECO:0000256" key="1">
    <source>
        <dbReference type="ARBA" id="ARBA00001926"/>
    </source>
</evidence>
<comment type="cofactor">
    <cofactor evidence="1">
        <name>heme c</name>
        <dbReference type="ChEBI" id="CHEBI:61717"/>
    </cofactor>
</comment>
<dbReference type="SUPFAM" id="SSF46626">
    <property type="entry name" value="Cytochrome c"/>
    <property type="match status" value="1"/>
</dbReference>
<dbReference type="PRINTS" id="PR00605">
    <property type="entry name" value="CYTCHROMECIC"/>
</dbReference>
<sequence>MTGVIKPNSKKDVLYAVLAAVAGIVAGCGMLAASAHAEEAPHPAHVDKDAARDLFNTYSCSACHSLTDAGATGSVGPSLDDPALTRDFIIGRVTNGQGAMPSFGGQLSDDEIALLADYIVEVNHQAPAQ</sequence>
<dbReference type="InterPro" id="IPR036909">
    <property type="entry name" value="Cyt_c-like_dom_sf"/>
</dbReference>
<evidence type="ECO:0000256" key="7">
    <source>
        <dbReference type="ARBA" id="ARBA00023004"/>
    </source>
</evidence>
<name>A0A6I4SSL4_9SPHN</name>
<evidence type="ECO:0000256" key="4">
    <source>
        <dbReference type="ARBA" id="ARBA00022660"/>
    </source>
</evidence>
<dbReference type="PROSITE" id="PS51257">
    <property type="entry name" value="PROKAR_LIPOPROTEIN"/>
    <property type="match status" value="1"/>
</dbReference>
<proteinExistence type="predicted"/>
<dbReference type="Pfam" id="PF13442">
    <property type="entry name" value="Cytochrome_CBB3"/>
    <property type="match status" value="1"/>
</dbReference>
<feature type="signal peptide" evidence="9">
    <location>
        <begin position="1"/>
        <end position="37"/>
    </location>
</feature>
<keyword evidence="7 8" id="KW-0408">Iron</keyword>
<keyword evidence="9" id="KW-0732">Signal</keyword>
<dbReference type="EMBL" id="WTYM01000031">
    <property type="protein sequence ID" value="MXO58924.1"/>
    <property type="molecule type" value="Genomic_DNA"/>
</dbReference>
<evidence type="ECO:0000256" key="5">
    <source>
        <dbReference type="ARBA" id="ARBA00022723"/>
    </source>
</evidence>
<keyword evidence="3 8" id="KW-0349">Heme</keyword>
<keyword evidence="2" id="KW-0813">Transport</keyword>
<accession>A0A6I4SSL4</accession>